<reference evidence="2" key="1">
    <citation type="journal article" date="2020" name="Nat. Commun.">
        <title>Genome assembly of wild tea tree DASZ reveals pedigree and selection history of tea varieties.</title>
        <authorList>
            <person name="Zhang W."/>
            <person name="Zhang Y."/>
            <person name="Qiu H."/>
            <person name="Guo Y."/>
            <person name="Wan H."/>
            <person name="Zhang X."/>
            <person name="Scossa F."/>
            <person name="Alseekh S."/>
            <person name="Zhang Q."/>
            <person name="Wang P."/>
            <person name="Xu L."/>
            <person name="Schmidt M.H."/>
            <person name="Jia X."/>
            <person name="Li D."/>
            <person name="Zhu A."/>
            <person name="Guo F."/>
            <person name="Chen W."/>
            <person name="Ni D."/>
            <person name="Usadel B."/>
            <person name="Fernie A.R."/>
            <person name="Wen W."/>
        </authorList>
    </citation>
    <scope>NUCLEOTIDE SEQUENCE [LARGE SCALE GENOMIC DNA]</scope>
    <source>
        <strain evidence="2">cv. G240</strain>
    </source>
</reference>
<dbReference type="EMBL" id="JACBKZ010000011">
    <property type="protein sequence ID" value="KAF5938997.1"/>
    <property type="molecule type" value="Genomic_DNA"/>
</dbReference>
<evidence type="ECO:0000313" key="1">
    <source>
        <dbReference type="EMBL" id="KAF5938997.1"/>
    </source>
</evidence>
<keyword evidence="2" id="KW-1185">Reference proteome</keyword>
<proteinExistence type="predicted"/>
<name>A0A7J7GEP8_CAMSI</name>
<protein>
    <submittedName>
        <fullName evidence="1">Uncharacterized protein</fullName>
    </submittedName>
</protein>
<sequence>MLDEGVEYLRRKKVQENFGGIQSQRTQGSEMRVTYLVYTSLNLNRGFVGSCIRIFLGRLSLPMTISNM</sequence>
<reference evidence="1 2" key="2">
    <citation type="submission" date="2020-07" db="EMBL/GenBank/DDBJ databases">
        <title>Genome assembly of wild tea tree DASZ reveals pedigree and selection history of tea varieties.</title>
        <authorList>
            <person name="Zhang W."/>
        </authorList>
    </citation>
    <scope>NUCLEOTIDE SEQUENCE [LARGE SCALE GENOMIC DNA]</scope>
    <source>
        <strain evidence="2">cv. G240</strain>
        <tissue evidence="1">Leaf</tissue>
    </source>
</reference>
<comment type="caution">
    <text evidence="1">The sequence shown here is derived from an EMBL/GenBank/DDBJ whole genome shotgun (WGS) entry which is preliminary data.</text>
</comment>
<gene>
    <name evidence="1" type="ORF">HYC85_023256</name>
</gene>
<evidence type="ECO:0000313" key="2">
    <source>
        <dbReference type="Proteomes" id="UP000593564"/>
    </source>
</evidence>
<accession>A0A7J7GEP8</accession>
<organism evidence="1 2">
    <name type="scientific">Camellia sinensis</name>
    <name type="common">Tea plant</name>
    <name type="synonym">Thea sinensis</name>
    <dbReference type="NCBI Taxonomy" id="4442"/>
    <lineage>
        <taxon>Eukaryota</taxon>
        <taxon>Viridiplantae</taxon>
        <taxon>Streptophyta</taxon>
        <taxon>Embryophyta</taxon>
        <taxon>Tracheophyta</taxon>
        <taxon>Spermatophyta</taxon>
        <taxon>Magnoliopsida</taxon>
        <taxon>eudicotyledons</taxon>
        <taxon>Gunneridae</taxon>
        <taxon>Pentapetalae</taxon>
        <taxon>asterids</taxon>
        <taxon>Ericales</taxon>
        <taxon>Theaceae</taxon>
        <taxon>Camellia</taxon>
    </lineage>
</organism>
<dbReference type="Proteomes" id="UP000593564">
    <property type="component" value="Unassembled WGS sequence"/>
</dbReference>
<dbReference type="AlphaFoldDB" id="A0A7J7GEP8"/>